<comment type="caution">
    <text evidence="2">The sequence shown here is derived from an EMBL/GenBank/DDBJ whole genome shotgun (WGS) entry which is preliminary data.</text>
</comment>
<keyword evidence="3" id="KW-1185">Reference proteome</keyword>
<feature type="compositionally biased region" description="Basic and acidic residues" evidence="1">
    <location>
        <begin position="24"/>
        <end position="59"/>
    </location>
</feature>
<feature type="region of interest" description="Disordered" evidence="1">
    <location>
        <begin position="1"/>
        <end position="65"/>
    </location>
</feature>
<accession>A0A5C6PTB9</accession>
<proteinExistence type="predicted"/>
<evidence type="ECO:0000256" key="1">
    <source>
        <dbReference type="SAM" id="MobiDB-lite"/>
    </source>
</evidence>
<dbReference type="Proteomes" id="UP000324091">
    <property type="component" value="Chromosome 1"/>
</dbReference>
<protein>
    <submittedName>
        <fullName evidence="2">Uncharacterized protein</fullName>
    </submittedName>
</protein>
<reference evidence="2 3" key="1">
    <citation type="submission" date="2019-04" db="EMBL/GenBank/DDBJ databases">
        <title>Chromosome genome assembly for Takifugu flavidus.</title>
        <authorList>
            <person name="Xiao S."/>
        </authorList>
    </citation>
    <scope>NUCLEOTIDE SEQUENCE [LARGE SCALE GENOMIC DNA]</scope>
    <source>
        <strain evidence="2">HTHZ2018</strain>
        <tissue evidence="2">Muscle</tissue>
    </source>
</reference>
<gene>
    <name evidence="2" type="ORF">D4764_01G0014250</name>
</gene>
<dbReference type="EMBL" id="RHFK02000001">
    <property type="protein sequence ID" value="TWW81610.1"/>
    <property type="molecule type" value="Genomic_DNA"/>
</dbReference>
<sequence length="65" mass="7567">MGSLQRELLPPRKLGSNAETSSLPEERRGEERRGEERRGEERRGEERRGEERRGNHDPVVKTTKV</sequence>
<dbReference type="AlphaFoldDB" id="A0A5C6PTB9"/>
<organism evidence="2 3">
    <name type="scientific">Takifugu flavidus</name>
    <name type="common">sansaifugu</name>
    <dbReference type="NCBI Taxonomy" id="433684"/>
    <lineage>
        <taxon>Eukaryota</taxon>
        <taxon>Metazoa</taxon>
        <taxon>Chordata</taxon>
        <taxon>Craniata</taxon>
        <taxon>Vertebrata</taxon>
        <taxon>Euteleostomi</taxon>
        <taxon>Actinopterygii</taxon>
        <taxon>Neopterygii</taxon>
        <taxon>Teleostei</taxon>
        <taxon>Neoteleostei</taxon>
        <taxon>Acanthomorphata</taxon>
        <taxon>Eupercaria</taxon>
        <taxon>Tetraodontiformes</taxon>
        <taxon>Tetradontoidea</taxon>
        <taxon>Tetraodontidae</taxon>
        <taxon>Takifugu</taxon>
    </lineage>
</organism>
<evidence type="ECO:0000313" key="2">
    <source>
        <dbReference type="EMBL" id="TWW81610.1"/>
    </source>
</evidence>
<name>A0A5C6PTB9_9TELE</name>
<evidence type="ECO:0000313" key="3">
    <source>
        <dbReference type="Proteomes" id="UP000324091"/>
    </source>
</evidence>